<feature type="transmembrane region" description="Helical" evidence="9">
    <location>
        <begin position="90"/>
        <end position="117"/>
    </location>
</feature>
<reference evidence="11 12" key="1">
    <citation type="submission" date="2021-07" db="EMBL/GenBank/DDBJ databases">
        <title>Mesonia aestuariivivens sp. nov., isolated from a tidal flat.</title>
        <authorList>
            <person name="Kim Y.-O."/>
            <person name="Yoon J.-H."/>
        </authorList>
    </citation>
    <scope>NUCLEOTIDE SEQUENCE [LARGE SCALE GENOMIC DNA]</scope>
    <source>
        <strain evidence="11 12">JHPTF-M18</strain>
    </source>
</reference>
<evidence type="ECO:0000256" key="9">
    <source>
        <dbReference type="SAM" id="Phobius"/>
    </source>
</evidence>
<evidence type="ECO:0000256" key="5">
    <source>
        <dbReference type="ARBA" id="ARBA00022692"/>
    </source>
</evidence>
<name>A0ABS6W3N7_9FLAO</name>
<keyword evidence="12" id="KW-1185">Reference proteome</keyword>
<comment type="caution">
    <text evidence="11">The sequence shown here is derived from an EMBL/GenBank/DDBJ whole genome shotgun (WGS) entry which is preliminary data.</text>
</comment>
<dbReference type="PANTHER" id="PTHR33451:SF3">
    <property type="entry name" value="MALATE-2H(+)_NA(+)-LACTATE ANTIPORTER"/>
    <property type="match status" value="1"/>
</dbReference>
<dbReference type="InterPro" id="IPR052180">
    <property type="entry name" value="NhaC_Na-H+_Antiporter"/>
</dbReference>
<dbReference type="EMBL" id="JAHWDF010000013">
    <property type="protein sequence ID" value="MBW2962472.1"/>
    <property type="molecule type" value="Genomic_DNA"/>
</dbReference>
<gene>
    <name evidence="11" type="primary">nhaC</name>
    <name evidence="11" type="ORF">KW502_11760</name>
</gene>
<evidence type="ECO:0000313" key="12">
    <source>
        <dbReference type="Proteomes" id="UP000719267"/>
    </source>
</evidence>
<comment type="similarity">
    <text evidence="8">Belongs to the NhaC Na(+)/H(+) (TC 2.A.35) antiporter family.</text>
</comment>
<feature type="transmembrane region" description="Helical" evidence="9">
    <location>
        <begin position="370"/>
        <end position="394"/>
    </location>
</feature>
<dbReference type="NCBIfam" id="TIGR00931">
    <property type="entry name" value="antiport_nhaC"/>
    <property type="match status" value="1"/>
</dbReference>
<dbReference type="InterPro" id="IPR018461">
    <property type="entry name" value="Na/H_Antiport_NhaC-like_C"/>
</dbReference>
<feature type="transmembrane region" description="Helical" evidence="9">
    <location>
        <begin position="20"/>
        <end position="40"/>
    </location>
</feature>
<dbReference type="InterPro" id="IPR004770">
    <property type="entry name" value="Na/H_antiport_NhaC"/>
</dbReference>
<feature type="transmembrane region" description="Helical" evidence="9">
    <location>
        <begin position="247"/>
        <end position="266"/>
    </location>
</feature>
<evidence type="ECO:0000256" key="7">
    <source>
        <dbReference type="ARBA" id="ARBA00023136"/>
    </source>
</evidence>
<sequence>MDSQSTDPNNQKVIENNITIIQALIPVFALVGMLAYNVYVFGDTALDGSNQFILIIGAAIAAIVGHFNKITYASMVEEVAQNIKSTSGPILILLMVGALAGTWLVSGIIPTMIYYGLQILNPTIFLAACVVICSVISIATGSSWTTSATVGIALIGIANALGIPLGMTAGAILSGAYFGDKLSPLSDTTNLAPAMAGTDLFTHIRYMLYTTVPTIIVTIVVFIIIGLNIETTGAADTDTILKSIEDSFYITPWLFTVPVIVIFLIIRKTPPLIALLLGTLLGAIFALIFQPEIIAALGDSTQLSFYSGYKGILNAITVDTAIETTNESLNDLFSSGGMSGMLGTIWLIICAMVFGGIMDAIGALSRISKALLNLFHSTFGLFSSTVISCLALNATASDQYLAIVVPGKMFAKAYQDKGLAPENLSRTLEDSGTVTSVLIPWNTCGAYHSGVLGVPVASYFMYAIFNYLSPFTTLLFAAFHIKIRQLTQKQPKAAQL</sequence>
<evidence type="ECO:0000256" key="3">
    <source>
        <dbReference type="ARBA" id="ARBA00022449"/>
    </source>
</evidence>
<keyword evidence="4" id="KW-1003">Cell membrane</keyword>
<evidence type="ECO:0000259" key="10">
    <source>
        <dbReference type="Pfam" id="PF03553"/>
    </source>
</evidence>
<evidence type="ECO:0000256" key="2">
    <source>
        <dbReference type="ARBA" id="ARBA00022448"/>
    </source>
</evidence>
<proteinExistence type="inferred from homology"/>
<feature type="transmembrane region" description="Helical" evidence="9">
    <location>
        <begin position="338"/>
        <end position="358"/>
    </location>
</feature>
<evidence type="ECO:0000256" key="4">
    <source>
        <dbReference type="ARBA" id="ARBA00022475"/>
    </source>
</evidence>
<keyword evidence="6 9" id="KW-1133">Transmembrane helix</keyword>
<evidence type="ECO:0000256" key="8">
    <source>
        <dbReference type="ARBA" id="ARBA00038435"/>
    </source>
</evidence>
<comment type="subcellular location">
    <subcellularLocation>
        <location evidence="1">Cell membrane</location>
        <topology evidence="1">Multi-pass membrane protein</topology>
    </subcellularLocation>
</comment>
<keyword evidence="5 9" id="KW-0812">Transmembrane</keyword>
<accession>A0ABS6W3N7</accession>
<feature type="transmembrane region" description="Helical" evidence="9">
    <location>
        <begin position="52"/>
        <end position="70"/>
    </location>
</feature>
<organism evidence="11 12">
    <name type="scientific">Mesonia aestuariivivens</name>
    <dbReference type="NCBI Taxonomy" id="2796128"/>
    <lineage>
        <taxon>Bacteria</taxon>
        <taxon>Pseudomonadati</taxon>
        <taxon>Bacteroidota</taxon>
        <taxon>Flavobacteriia</taxon>
        <taxon>Flavobacteriales</taxon>
        <taxon>Flavobacteriaceae</taxon>
        <taxon>Mesonia</taxon>
    </lineage>
</organism>
<evidence type="ECO:0000256" key="6">
    <source>
        <dbReference type="ARBA" id="ARBA00022989"/>
    </source>
</evidence>
<keyword evidence="3" id="KW-0050">Antiport</keyword>
<feature type="transmembrane region" description="Helical" evidence="9">
    <location>
        <begin position="459"/>
        <end position="479"/>
    </location>
</feature>
<dbReference type="Pfam" id="PF03553">
    <property type="entry name" value="Na_H_antiporter"/>
    <property type="match status" value="1"/>
</dbReference>
<feature type="domain" description="Na+/H+ antiporter NhaC-like C-terminal" evidence="10">
    <location>
        <begin position="175"/>
        <end position="479"/>
    </location>
</feature>
<dbReference type="Proteomes" id="UP000719267">
    <property type="component" value="Unassembled WGS sequence"/>
</dbReference>
<dbReference type="RefSeq" id="WP_219040756.1">
    <property type="nucleotide sequence ID" value="NZ_JAHWDF010000013.1"/>
</dbReference>
<keyword evidence="2" id="KW-0813">Transport</keyword>
<feature type="transmembrane region" description="Helical" evidence="9">
    <location>
        <begin position="273"/>
        <end position="297"/>
    </location>
</feature>
<feature type="transmembrane region" description="Helical" evidence="9">
    <location>
        <begin position="124"/>
        <end position="144"/>
    </location>
</feature>
<evidence type="ECO:0000313" key="11">
    <source>
        <dbReference type="EMBL" id="MBW2962472.1"/>
    </source>
</evidence>
<dbReference type="PANTHER" id="PTHR33451">
    <property type="entry name" value="MALATE-2H(+)/NA(+)-LACTATE ANTIPORTER"/>
    <property type="match status" value="1"/>
</dbReference>
<evidence type="ECO:0000256" key="1">
    <source>
        <dbReference type="ARBA" id="ARBA00004651"/>
    </source>
</evidence>
<feature type="transmembrane region" description="Helical" evidence="9">
    <location>
        <begin position="150"/>
        <end position="173"/>
    </location>
</feature>
<feature type="transmembrane region" description="Helical" evidence="9">
    <location>
        <begin position="206"/>
        <end position="227"/>
    </location>
</feature>
<keyword evidence="7 9" id="KW-0472">Membrane</keyword>
<protein>
    <submittedName>
        <fullName evidence="11">Na+/H+ antiporter NhaC</fullName>
    </submittedName>
</protein>